<dbReference type="InterPro" id="IPR029058">
    <property type="entry name" value="AB_hydrolase_fold"/>
</dbReference>
<sequence>MLCRIVGFIGMLVLALLTVPLPAETQQVGKVTAAARQGLLEGVRYRINIPANWNGGLVVFAHEYEGEGSGMGSLRYNPLDGYLTKHGYASETSGYRSRGYRPDWFVDDCAPGNVHMG</sequence>
<keyword evidence="2" id="KW-1185">Reference proteome</keyword>
<name>W4L7R8_ENTF1</name>
<organism evidence="1 2">
    <name type="scientific">Entotheonella factor</name>
    <dbReference type="NCBI Taxonomy" id="1429438"/>
    <lineage>
        <taxon>Bacteria</taxon>
        <taxon>Pseudomonadati</taxon>
        <taxon>Nitrospinota/Tectimicrobiota group</taxon>
        <taxon>Candidatus Tectimicrobiota</taxon>
        <taxon>Candidatus Entotheonellia</taxon>
        <taxon>Candidatus Entotheonellales</taxon>
        <taxon>Candidatus Entotheonellaceae</taxon>
        <taxon>Candidatus Entotheonella</taxon>
    </lineage>
</organism>
<dbReference type="SUPFAM" id="SSF53474">
    <property type="entry name" value="alpha/beta-Hydrolases"/>
    <property type="match status" value="1"/>
</dbReference>
<comment type="caution">
    <text evidence="1">The sequence shown here is derived from an EMBL/GenBank/DDBJ whole genome shotgun (WGS) entry which is preliminary data.</text>
</comment>
<dbReference type="HOGENOM" id="CLU_2080469_0_0_7"/>
<protein>
    <submittedName>
        <fullName evidence="1">Uncharacterized protein</fullName>
    </submittedName>
</protein>
<dbReference type="Proteomes" id="UP000019141">
    <property type="component" value="Unassembled WGS sequence"/>
</dbReference>
<reference evidence="1 2" key="1">
    <citation type="journal article" date="2014" name="Nature">
        <title>An environmental bacterial taxon with a large and distinct metabolic repertoire.</title>
        <authorList>
            <person name="Wilson M.C."/>
            <person name="Mori T."/>
            <person name="Ruckert C."/>
            <person name="Uria A.R."/>
            <person name="Helf M.J."/>
            <person name="Takada K."/>
            <person name="Gernert C."/>
            <person name="Steffens U.A."/>
            <person name="Heycke N."/>
            <person name="Schmitt S."/>
            <person name="Rinke C."/>
            <person name="Helfrich E.J."/>
            <person name="Brachmann A.O."/>
            <person name="Gurgui C."/>
            <person name="Wakimoto T."/>
            <person name="Kracht M."/>
            <person name="Crusemann M."/>
            <person name="Hentschel U."/>
            <person name="Abe I."/>
            <person name="Matsunaga S."/>
            <person name="Kalinowski J."/>
            <person name="Takeyama H."/>
            <person name="Piel J."/>
        </authorList>
    </citation>
    <scope>NUCLEOTIDE SEQUENCE [LARGE SCALE GENOMIC DNA]</scope>
    <source>
        <strain evidence="2">TSY1</strain>
    </source>
</reference>
<evidence type="ECO:0000313" key="1">
    <source>
        <dbReference type="EMBL" id="ETW93949.1"/>
    </source>
</evidence>
<dbReference type="AlphaFoldDB" id="W4L7R8"/>
<gene>
    <name evidence="1" type="ORF">ETSY1_36975</name>
</gene>
<dbReference type="EMBL" id="AZHW01001141">
    <property type="protein sequence ID" value="ETW93949.1"/>
    <property type="molecule type" value="Genomic_DNA"/>
</dbReference>
<evidence type="ECO:0000313" key="2">
    <source>
        <dbReference type="Proteomes" id="UP000019141"/>
    </source>
</evidence>
<proteinExistence type="predicted"/>
<accession>W4L7R8</accession>